<reference evidence="2 3" key="1">
    <citation type="submission" date="2016-10" db="EMBL/GenBank/DDBJ databases">
        <authorList>
            <person name="de Groot N.N."/>
        </authorList>
    </citation>
    <scope>NUCLEOTIDE SEQUENCE [LARGE SCALE GENOMIC DNA]</scope>
    <source>
        <strain evidence="2 3">CGMCC 1.7059</strain>
    </source>
</reference>
<evidence type="ECO:0000313" key="2">
    <source>
        <dbReference type="EMBL" id="SDW06853.1"/>
    </source>
</evidence>
<keyword evidence="1" id="KW-0732">Signal</keyword>
<proteinExistence type="predicted"/>
<dbReference type="STRING" id="488533.SAMN04487960_101237"/>
<organism evidence="2 3">
    <name type="scientific">Marinobacter mobilis</name>
    <dbReference type="NCBI Taxonomy" id="488533"/>
    <lineage>
        <taxon>Bacteria</taxon>
        <taxon>Pseudomonadati</taxon>
        <taxon>Pseudomonadota</taxon>
        <taxon>Gammaproteobacteria</taxon>
        <taxon>Pseudomonadales</taxon>
        <taxon>Marinobacteraceae</taxon>
        <taxon>Marinobacter</taxon>
    </lineage>
</organism>
<dbReference type="Proteomes" id="UP000199675">
    <property type="component" value="Unassembled WGS sequence"/>
</dbReference>
<sequence>MKQKTLWPPLKAAMVGALLSLTCGHPAFAQEGIDLESTFVGDREQPSVSYFIPWKPPEGPGKLYRSITSVSGKVFDVVDRDVHARTMQFYDELSLEEPMGGFGQAN</sequence>
<keyword evidence="3" id="KW-1185">Reference proteome</keyword>
<dbReference type="EMBL" id="FNNE01000001">
    <property type="protein sequence ID" value="SDW06853.1"/>
    <property type="molecule type" value="Genomic_DNA"/>
</dbReference>
<dbReference type="AlphaFoldDB" id="A0A1H2QI26"/>
<gene>
    <name evidence="2" type="ORF">SAMN04487960_101237</name>
</gene>
<accession>A0A1H2QI26</accession>
<evidence type="ECO:0000256" key="1">
    <source>
        <dbReference type="SAM" id="SignalP"/>
    </source>
</evidence>
<name>A0A1H2QI26_9GAMM</name>
<dbReference type="RefSeq" id="WP_217634504.1">
    <property type="nucleotide sequence ID" value="NZ_FNNE01000001.1"/>
</dbReference>
<evidence type="ECO:0000313" key="3">
    <source>
        <dbReference type="Proteomes" id="UP000199675"/>
    </source>
</evidence>
<feature type="chain" id="PRO_5011501722" evidence="1">
    <location>
        <begin position="30"/>
        <end position="106"/>
    </location>
</feature>
<protein>
    <submittedName>
        <fullName evidence="2">Uncharacterized protein</fullName>
    </submittedName>
</protein>
<feature type="signal peptide" evidence="1">
    <location>
        <begin position="1"/>
        <end position="29"/>
    </location>
</feature>